<dbReference type="AlphaFoldDB" id="A0A7W6QC84"/>
<gene>
    <name evidence="2" type="ORF">GGD53_005055</name>
</gene>
<keyword evidence="3" id="KW-1185">Reference proteome</keyword>
<keyword evidence="1" id="KW-0812">Transmembrane</keyword>
<proteinExistence type="predicted"/>
<dbReference type="Proteomes" id="UP000524492">
    <property type="component" value="Unassembled WGS sequence"/>
</dbReference>
<evidence type="ECO:0000313" key="3">
    <source>
        <dbReference type="Proteomes" id="UP000524492"/>
    </source>
</evidence>
<evidence type="ECO:0000256" key="1">
    <source>
        <dbReference type="SAM" id="Phobius"/>
    </source>
</evidence>
<sequence length="96" mass="11023">MMLKALGSLVKILLGVSVITGLVLIVVSRWEDDSKTNQWYACEVKRIEHRIASDESGFYTSYCMEAEGYFRLSRCEISPSLSLPPSCYIPRWRSHF</sequence>
<name>A0A7W6QC84_9HYPH</name>
<keyword evidence="1" id="KW-1133">Transmembrane helix</keyword>
<keyword evidence="1" id="KW-0472">Membrane</keyword>
<evidence type="ECO:0000313" key="2">
    <source>
        <dbReference type="EMBL" id="MBB4194872.1"/>
    </source>
</evidence>
<reference evidence="2 3" key="1">
    <citation type="submission" date="2020-08" db="EMBL/GenBank/DDBJ databases">
        <title>Genomic Encyclopedia of Type Strains, Phase IV (KMG-V): Genome sequencing to study the core and pangenomes of soil and plant-associated prokaryotes.</title>
        <authorList>
            <person name="Whitman W."/>
        </authorList>
    </citation>
    <scope>NUCLEOTIDE SEQUENCE [LARGE SCALE GENOMIC DNA]</scope>
    <source>
        <strain evidence="2 3">SEMIA 4074</strain>
    </source>
</reference>
<organism evidence="2 3">
    <name type="scientific">Rhizobium aethiopicum</name>
    <dbReference type="NCBI Taxonomy" id="1138170"/>
    <lineage>
        <taxon>Bacteria</taxon>
        <taxon>Pseudomonadati</taxon>
        <taxon>Pseudomonadota</taxon>
        <taxon>Alphaproteobacteria</taxon>
        <taxon>Hyphomicrobiales</taxon>
        <taxon>Rhizobiaceae</taxon>
        <taxon>Rhizobium/Agrobacterium group</taxon>
        <taxon>Rhizobium</taxon>
    </lineage>
</organism>
<feature type="transmembrane region" description="Helical" evidence="1">
    <location>
        <begin position="6"/>
        <end position="27"/>
    </location>
</feature>
<protein>
    <submittedName>
        <fullName evidence="2">Uncharacterized protein</fullName>
    </submittedName>
</protein>
<comment type="caution">
    <text evidence="2">The sequence shown here is derived from an EMBL/GenBank/DDBJ whole genome shotgun (WGS) entry which is preliminary data.</text>
</comment>
<accession>A0A7W6QC84</accession>
<dbReference type="EMBL" id="JACIFV010000023">
    <property type="protein sequence ID" value="MBB4194872.1"/>
    <property type="molecule type" value="Genomic_DNA"/>
</dbReference>